<evidence type="ECO:0000313" key="2">
    <source>
        <dbReference type="Proteomes" id="UP000050421"/>
    </source>
</evidence>
<sequence length="70" mass="8223">MSKRKKKKPEDPKVHSDLKGFKMEIDPFGEISSSFPIDKINEFLNKNVEDKKLKDREDLDDIKRGSDEEE</sequence>
<dbReference type="STRING" id="1305737.GCA_000526355_03206"/>
<accession>A0A0N8KFP4</accession>
<comment type="caution">
    <text evidence="1">The sequence shown here is derived from an EMBL/GenBank/DDBJ whole genome shotgun (WGS) entry which is preliminary data.</text>
</comment>
<protein>
    <submittedName>
        <fullName evidence="1">Uncharacterized protein</fullName>
    </submittedName>
</protein>
<dbReference type="EMBL" id="LJXT01000060">
    <property type="protein sequence ID" value="KPQ14706.1"/>
    <property type="molecule type" value="Genomic_DNA"/>
</dbReference>
<dbReference type="AlphaFoldDB" id="A0A0N8KFP4"/>
<dbReference type="OrthoDB" id="982933at2"/>
<dbReference type="Proteomes" id="UP000050421">
    <property type="component" value="Unassembled WGS sequence"/>
</dbReference>
<dbReference type="PATRIC" id="fig|1305737.6.peg.3364"/>
<proteinExistence type="predicted"/>
<evidence type="ECO:0000313" key="1">
    <source>
        <dbReference type="EMBL" id="KPQ14706.1"/>
    </source>
</evidence>
<reference evidence="1 2" key="1">
    <citation type="submission" date="2015-09" db="EMBL/GenBank/DDBJ databases">
        <title>Identification and resolution of microdiversity through metagenomic sequencing of parallel consortia.</title>
        <authorList>
            <person name="Nelson W.C."/>
            <person name="Romine M.F."/>
            <person name="Lindemann S.R."/>
        </authorList>
    </citation>
    <scope>NUCLEOTIDE SEQUENCE [LARGE SCALE GENOMIC DNA]</scope>
    <source>
        <strain evidence="1">HL-49</strain>
    </source>
</reference>
<organism evidence="1 2">
    <name type="scientific">Algoriphagus marincola HL-49</name>
    <dbReference type="NCBI Taxonomy" id="1305737"/>
    <lineage>
        <taxon>Bacteria</taxon>
        <taxon>Pseudomonadati</taxon>
        <taxon>Bacteroidota</taxon>
        <taxon>Cytophagia</taxon>
        <taxon>Cytophagales</taxon>
        <taxon>Cyclobacteriaceae</taxon>
        <taxon>Algoriphagus</taxon>
    </lineage>
</organism>
<name>A0A0N8KFP4_9BACT</name>
<gene>
    <name evidence="1" type="ORF">HLUCCX10_10255</name>
</gene>